<proteinExistence type="predicted"/>
<comment type="caution">
    <text evidence="1">The sequence shown here is derived from an EMBL/GenBank/DDBJ whole genome shotgun (WGS) entry which is preliminary data.</text>
</comment>
<organism evidence="1 2">
    <name type="scientific">Microbulbifer elongatus</name>
    <dbReference type="NCBI Taxonomy" id="86173"/>
    <lineage>
        <taxon>Bacteria</taxon>
        <taxon>Pseudomonadati</taxon>
        <taxon>Pseudomonadota</taxon>
        <taxon>Gammaproteobacteria</taxon>
        <taxon>Cellvibrionales</taxon>
        <taxon>Microbulbiferaceae</taxon>
        <taxon>Microbulbifer</taxon>
    </lineage>
</organism>
<gene>
    <name evidence="1" type="ORF">HXX02_05280</name>
</gene>
<dbReference type="EMBL" id="JACASI010000013">
    <property type="protein sequence ID" value="MCQ3828847.1"/>
    <property type="molecule type" value="Genomic_DNA"/>
</dbReference>
<keyword evidence="2" id="KW-1185">Reference proteome</keyword>
<dbReference type="Proteomes" id="UP001205566">
    <property type="component" value="Unassembled WGS sequence"/>
</dbReference>
<name>A0ABT1NYD9_9GAMM</name>
<dbReference type="InterPro" id="IPR009367">
    <property type="entry name" value="Elm1-like"/>
</dbReference>
<accession>A0ABT1NYD9</accession>
<evidence type="ECO:0000313" key="1">
    <source>
        <dbReference type="EMBL" id="MCQ3828847.1"/>
    </source>
</evidence>
<reference evidence="1" key="1">
    <citation type="thesis" date="2020" institute="Technische Universitat Dresden" country="Dresden, Germany">
        <title>The Agarolytic System of Microbulbifer elongatus PORT2, Isolated from Batu Karas, Pangandaran West Java Indonesia.</title>
        <authorList>
            <person name="Anggraeni S.R."/>
        </authorList>
    </citation>
    <scope>NUCLEOTIDE SEQUENCE</scope>
    <source>
        <strain evidence="1">PORT2</strain>
    </source>
</reference>
<dbReference type="Pfam" id="PF06258">
    <property type="entry name" value="Mito_fiss_Elm1"/>
    <property type="match status" value="1"/>
</dbReference>
<sequence>MLTIWRFLDGNRAHEKQSAALLQGLIELLGNGSVQSCDIDCGKSSFWLPGALQRVLDAAGAMDIGSPDFLIGAGHQSHLPMLAARRRFGGRCVVLMKPSLPVSLFDFAVIPEHDRPPPLPNVLTTLGALTGPLPEASVQSNTGLILLGGPSRHFAWDCAALERDIKQLASGSVRWTIADSRRSPASTLLRLAQPGFTVAPWSDCASGWLERQLASVGQVWVTRDSISMVFEALQSRAQVGILDLPSRYRKNKVYSSVQRLVDLGLVTTSLDDAFTTDATGRAPLNQYLQIASALLRRCNLDFSR</sequence>
<protein>
    <submittedName>
        <fullName evidence="1">Mitochondrial fission ELM1 family protein</fullName>
    </submittedName>
</protein>
<evidence type="ECO:0000313" key="2">
    <source>
        <dbReference type="Proteomes" id="UP001205566"/>
    </source>
</evidence>